<dbReference type="OrthoDB" id="2475673at2"/>
<organism evidence="3 4">
    <name type="scientific">Neobacillus bataviensis LMG 21833</name>
    <dbReference type="NCBI Taxonomy" id="1117379"/>
    <lineage>
        <taxon>Bacteria</taxon>
        <taxon>Bacillati</taxon>
        <taxon>Bacillota</taxon>
        <taxon>Bacilli</taxon>
        <taxon>Bacillales</taxon>
        <taxon>Bacillaceae</taxon>
        <taxon>Neobacillus</taxon>
    </lineage>
</organism>
<dbReference type="PROSITE" id="PS51257">
    <property type="entry name" value="PROKAR_LIPOPROTEIN"/>
    <property type="match status" value="1"/>
</dbReference>
<dbReference type="eggNOG" id="ENOG50337HS">
    <property type="taxonomic scope" value="Bacteria"/>
</dbReference>
<feature type="domain" description="YtkA-like" evidence="2">
    <location>
        <begin position="24"/>
        <end position="100"/>
    </location>
</feature>
<feature type="signal peptide" evidence="1">
    <location>
        <begin position="1"/>
        <end position="19"/>
    </location>
</feature>
<keyword evidence="4" id="KW-1185">Reference proteome</keyword>
<dbReference type="PATRIC" id="fig|1117379.3.peg.2282"/>
<keyword evidence="1" id="KW-0732">Signal</keyword>
<dbReference type="RefSeq" id="WP_007085206.1">
    <property type="nucleotide sequence ID" value="NZ_AJLS01000058.1"/>
</dbReference>
<sequence length="300" mass="33600">MKKRLLFALLLIVAMLAGCGSGPDYTVKVTKELFYQKDTAAKFEIKVTEGKKAVKGLEVSAEFSMANMDHGTTDVKLTEGKDGAYSGEVALPMSGKYEVAFTLEKDGKKSEKVIDINVVKAKGVAKLNGEWITNDDVSFYKLINQLQLAISLETAQKKYSGAQLEEELAYLKSQEKVIDDKNQLVTQIIRLRSMALLAEEKGHKADVAEVDAALGKVRDQYNGYESARKLIGDYGEDKFWATEKQQYEMIVLAQKVQKDLVDQVKKENPTMGEQEVYFQAQKKYEELLVSQVNSLKIEIL</sequence>
<evidence type="ECO:0000313" key="4">
    <source>
        <dbReference type="Proteomes" id="UP000006316"/>
    </source>
</evidence>
<dbReference type="Proteomes" id="UP000006316">
    <property type="component" value="Unassembled WGS sequence"/>
</dbReference>
<dbReference type="Pfam" id="PF13115">
    <property type="entry name" value="YtkA"/>
    <property type="match status" value="1"/>
</dbReference>
<evidence type="ECO:0000256" key="1">
    <source>
        <dbReference type="SAM" id="SignalP"/>
    </source>
</evidence>
<dbReference type="EMBL" id="AJLS01000058">
    <property type="protein sequence ID" value="EKN69226.1"/>
    <property type="molecule type" value="Genomic_DNA"/>
</dbReference>
<gene>
    <name evidence="3" type="ORF">BABA_10946</name>
</gene>
<feature type="chain" id="PRO_5039374288" description="YtkA-like domain-containing protein" evidence="1">
    <location>
        <begin position="20"/>
        <end position="300"/>
    </location>
</feature>
<dbReference type="AlphaFoldDB" id="K6E7E6"/>
<name>K6E7E6_9BACI</name>
<comment type="caution">
    <text evidence="3">The sequence shown here is derived from an EMBL/GenBank/DDBJ whole genome shotgun (WGS) entry which is preliminary data.</text>
</comment>
<protein>
    <recommendedName>
        <fullName evidence="2">YtkA-like domain-containing protein</fullName>
    </recommendedName>
</protein>
<evidence type="ECO:0000259" key="2">
    <source>
        <dbReference type="Pfam" id="PF13115"/>
    </source>
</evidence>
<accession>K6E7E6</accession>
<reference evidence="3 4" key="1">
    <citation type="journal article" date="2012" name="Front. Microbiol.">
        <title>Redundancy and modularity in membrane-associated dissimilatory nitrate reduction in Bacillus.</title>
        <authorList>
            <person name="Heylen K."/>
            <person name="Keltjens J."/>
        </authorList>
    </citation>
    <scope>NUCLEOTIDE SEQUENCE [LARGE SCALE GENOMIC DNA]</scope>
    <source>
        <strain evidence="4">LMG 21833T</strain>
    </source>
</reference>
<evidence type="ECO:0000313" key="3">
    <source>
        <dbReference type="EMBL" id="EKN69226.1"/>
    </source>
</evidence>
<dbReference type="InterPro" id="IPR032693">
    <property type="entry name" value="YtkA-like_dom"/>
</dbReference>
<proteinExistence type="predicted"/>